<dbReference type="EMBL" id="RCBY01000005">
    <property type="protein sequence ID" value="RQH55499.1"/>
    <property type="molecule type" value="Genomic_DNA"/>
</dbReference>
<dbReference type="InterPro" id="IPR025477">
    <property type="entry name" value="DUF4327"/>
</dbReference>
<name>A0A3N6NRH0_9CYAN</name>
<dbReference type="RefSeq" id="WP_124144506.1">
    <property type="nucleotide sequence ID" value="NZ_CAWOKI010000022.1"/>
</dbReference>
<accession>A0A3N6NRH0</accession>
<organism evidence="1 2">
    <name type="scientific">Okeania hirsuta</name>
    <dbReference type="NCBI Taxonomy" id="1458930"/>
    <lineage>
        <taxon>Bacteria</taxon>
        <taxon>Bacillati</taxon>
        <taxon>Cyanobacteriota</taxon>
        <taxon>Cyanophyceae</taxon>
        <taxon>Oscillatoriophycideae</taxon>
        <taxon>Oscillatoriales</taxon>
        <taxon>Microcoleaceae</taxon>
        <taxon>Okeania</taxon>
    </lineage>
</organism>
<comment type="caution">
    <text evidence="1">The sequence shown here is derived from an EMBL/GenBank/DDBJ whole genome shotgun (WGS) entry which is preliminary data.</text>
</comment>
<gene>
    <name evidence="1" type="ORF">D5R40_01615</name>
</gene>
<evidence type="ECO:0000313" key="1">
    <source>
        <dbReference type="EMBL" id="RQH55499.1"/>
    </source>
</evidence>
<keyword evidence="2" id="KW-1185">Reference proteome</keyword>
<proteinExistence type="predicted"/>
<dbReference type="Pfam" id="PF14217">
    <property type="entry name" value="DUF4327"/>
    <property type="match status" value="1"/>
</dbReference>
<dbReference type="Proteomes" id="UP000269154">
    <property type="component" value="Unassembled WGS sequence"/>
</dbReference>
<evidence type="ECO:0000313" key="2">
    <source>
        <dbReference type="Proteomes" id="UP000269154"/>
    </source>
</evidence>
<dbReference type="AlphaFoldDB" id="A0A3N6NRH0"/>
<protein>
    <submittedName>
        <fullName evidence="1">DUF4327 family protein</fullName>
    </submittedName>
</protein>
<reference evidence="1 2" key="1">
    <citation type="journal article" date="2018" name="ACS Chem. Biol.">
        <title>Ketoreductase domain dysfunction expands chemodiversity: malyngamide biosynthesis in the cyanobacterium Okeania hirsuta.</title>
        <authorList>
            <person name="Moss N.A."/>
            <person name="Leao T."/>
            <person name="Rankin M."/>
            <person name="McCullough T.M."/>
            <person name="Qu P."/>
            <person name="Korobeynikov A."/>
            <person name="Smith J.L."/>
            <person name="Gerwick L."/>
            <person name="Gerwick W.H."/>
        </authorList>
    </citation>
    <scope>NUCLEOTIDE SEQUENCE [LARGE SCALE GENOMIC DNA]</scope>
    <source>
        <strain evidence="1 2">PAB10Feb10-1</strain>
    </source>
</reference>
<sequence length="72" mass="8655">MSQKVIHQMEKFQRQVNSLVESNIIKPTDSIWKIALLFGDKWPYWKKQLQDFDFSMQDPIGEILVVEVWEED</sequence>
<dbReference type="OrthoDB" id="426492at2"/>